<protein>
    <submittedName>
        <fullName evidence="2">Uncharacterized protein</fullName>
    </submittedName>
</protein>
<name>A0ABQ8TSU9_PERAM</name>
<keyword evidence="1" id="KW-0732">Signal</keyword>
<proteinExistence type="predicted"/>
<dbReference type="InterPro" id="IPR036397">
    <property type="entry name" value="RNaseH_sf"/>
</dbReference>
<organism evidence="2 3">
    <name type="scientific">Periplaneta americana</name>
    <name type="common">American cockroach</name>
    <name type="synonym">Blatta americana</name>
    <dbReference type="NCBI Taxonomy" id="6978"/>
    <lineage>
        <taxon>Eukaryota</taxon>
        <taxon>Metazoa</taxon>
        <taxon>Ecdysozoa</taxon>
        <taxon>Arthropoda</taxon>
        <taxon>Hexapoda</taxon>
        <taxon>Insecta</taxon>
        <taxon>Pterygota</taxon>
        <taxon>Neoptera</taxon>
        <taxon>Polyneoptera</taxon>
        <taxon>Dictyoptera</taxon>
        <taxon>Blattodea</taxon>
        <taxon>Blattoidea</taxon>
        <taxon>Blattidae</taxon>
        <taxon>Blattinae</taxon>
        <taxon>Periplaneta</taxon>
    </lineage>
</organism>
<reference evidence="2 3" key="1">
    <citation type="journal article" date="2022" name="Allergy">
        <title>Genome assembly and annotation of Periplaneta americana reveal a comprehensive cockroach allergen profile.</title>
        <authorList>
            <person name="Wang L."/>
            <person name="Xiong Q."/>
            <person name="Saelim N."/>
            <person name="Wang L."/>
            <person name="Nong W."/>
            <person name="Wan A.T."/>
            <person name="Shi M."/>
            <person name="Liu X."/>
            <person name="Cao Q."/>
            <person name="Hui J.H.L."/>
            <person name="Sookrung N."/>
            <person name="Leung T.F."/>
            <person name="Tungtrongchitr A."/>
            <person name="Tsui S.K.W."/>
        </authorList>
    </citation>
    <scope>NUCLEOTIDE SEQUENCE [LARGE SCALE GENOMIC DNA]</scope>
    <source>
        <strain evidence="2">PWHHKU_190912</strain>
    </source>
</reference>
<gene>
    <name evidence="2" type="ORF">ANN_01133</name>
</gene>
<dbReference type="PANTHER" id="PTHR47326:SF1">
    <property type="entry name" value="HTH PSQ-TYPE DOMAIN-CONTAINING PROTEIN"/>
    <property type="match status" value="1"/>
</dbReference>
<evidence type="ECO:0000313" key="3">
    <source>
        <dbReference type="Proteomes" id="UP001148838"/>
    </source>
</evidence>
<evidence type="ECO:0000313" key="2">
    <source>
        <dbReference type="EMBL" id="KAJ4449729.1"/>
    </source>
</evidence>
<dbReference type="EMBL" id="JAJSOF020000003">
    <property type="protein sequence ID" value="KAJ4449729.1"/>
    <property type="molecule type" value="Genomic_DNA"/>
</dbReference>
<feature type="signal peptide" evidence="1">
    <location>
        <begin position="1"/>
        <end position="23"/>
    </location>
</feature>
<keyword evidence="3" id="KW-1185">Reference proteome</keyword>
<comment type="caution">
    <text evidence="2">The sequence shown here is derived from an EMBL/GenBank/DDBJ whole genome shotgun (WGS) entry which is preliminary data.</text>
</comment>
<sequence>MKPHLNLMAQLICTILCTGLTKTHTSLKKKKAVKLPGGTVWCDLSSRGIVGPYIVEGTVTGEKYLQMLETTIPRLNDLLENENGFYFQQDGAPAHFHANVRNFLDRTLNQRWIERRGSAAEFPPRSPDLTLPDFYIWGVLKDTVYATKPQTLEELRVQIEHACDDIPLETIQLVAARRLIEISQHVWPPRSPDLNSLHFFLWGHLKSLVYSTSVGNEGTFRQHILQGCQTIRTLPRIWELIQISMKRPTAACIQIGSGHFEQFM</sequence>
<dbReference type="Proteomes" id="UP001148838">
    <property type="component" value="Unassembled WGS sequence"/>
</dbReference>
<feature type="chain" id="PRO_5045278458" evidence="1">
    <location>
        <begin position="24"/>
        <end position="264"/>
    </location>
</feature>
<dbReference type="PANTHER" id="PTHR47326">
    <property type="entry name" value="TRANSPOSABLE ELEMENT TC3 TRANSPOSASE-LIKE PROTEIN"/>
    <property type="match status" value="1"/>
</dbReference>
<accession>A0ABQ8TSU9</accession>
<evidence type="ECO:0000256" key="1">
    <source>
        <dbReference type="SAM" id="SignalP"/>
    </source>
</evidence>
<dbReference type="Gene3D" id="3.30.420.10">
    <property type="entry name" value="Ribonuclease H-like superfamily/Ribonuclease H"/>
    <property type="match status" value="1"/>
</dbReference>